<dbReference type="EMBL" id="PEZK01000004">
    <property type="protein sequence ID" value="PIU02440.1"/>
    <property type="molecule type" value="Genomic_DNA"/>
</dbReference>
<dbReference type="Pfam" id="PF00121">
    <property type="entry name" value="TIM"/>
    <property type="match status" value="1"/>
</dbReference>
<proteinExistence type="predicted"/>
<comment type="caution">
    <text evidence="2">The sequence shown here is derived from an EMBL/GenBank/DDBJ whole genome shotgun (WGS) entry which is preliminary data.</text>
</comment>
<dbReference type="Gene3D" id="3.20.20.70">
    <property type="entry name" value="Aldolase class I"/>
    <property type="match status" value="1"/>
</dbReference>
<dbReference type="NCBIfam" id="NF003302">
    <property type="entry name" value="PRK04302.1"/>
    <property type="match status" value="1"/>
</dbReference>
<keyword evidence="1 2" id="KW-0413">Isomerase</keyword>
<dbReference type="GO" id="GO:0004807">
    <property type="term" value="F:triose-phosphate isomerase activity"/>
    <property type="evidence" value="ECO:0007669"/>
    <property type="project" value="InterPro"/>
</dbReference>
<dbReference type="InterPro" id="IPR035990">
    <property type="entry name" value="TIM_sf"/>
</dbReference>
<dbReference type="InterPro" id="IPR013785">
    <property type="entry name" value="Aldolase_TIM"/>
</dbReference>
<dbReference type="PROSITE" id="PS51440">
    <property type="entry name" value="TIM_2"/>
    <property type="match status" value="1"/>
</dbReference>
<dbReference type="SUPFAM" id="SSF51351">
    <property type="entry name" value="Triosephosphate isomerase (TIM)"/>
    <property type="match status" value="1"/>
</dbReference>
<accession>A0A2M6XBJ1</accession>
<gene>
    <name evidence="2" type="ORF">COT66_00195</name>
</gene>
<evidence type="ECO:0000313" key="2">
    <source>
        <dbReference type="EMBL" id="PIU02440.1"/>
    </source>
</evidence>
<protein>
    <submittedName>
        <fullName evidence="2">Triose-phosphate isomerase</fullName>
    </submittedName>
</protein>
<dbReference type="InterPro" id="IPR000652">
    <property type="entry name" value="Triosephosphate_isomerase"/>
</dbReference>
<evidence type="ECO:0000256" key="1">
    <source>
        <dbReference type="ARBA" id="ARBA00023235"/>
    </source>
</evidence>
<dbReference type="AlphaFoldDB" id="A0A2M6XBJ1"/>
<sequence length="217" mass="22763">MIFVNFKTYEPGIGEAASHLAKICFQVAQATGVKIWPVVSATDLGWGKGEVWVQHVDDIDYGPNTGRILPAAVKAGGAVGTILNHSECKLSVPVVRATVVRCHKLGLKTLVCCESLEEGQALVAEAAARPDFLAYEPPELIGSQTTSVATAQPAVIKDFISQITTLPVLVGAGIHSAEDVQISLKLGAKGILVASSVVLADDPQKELLKLAAVFKNG</sequence>
<evidence type="ECO:0000313" key="3">
    <source>
        <dbReference type="Proteomes" id="UP000231214"/>
    </source>
</evidence>
<organism evidence="2 3">
    <name type="scientific">Candidatus Shapirobacteria bacterium CG09_land_8_20_14_0_10_49_15</name>
    <dbReference type="NCBI Taxonomy" id="1974482"/>
    <lineage>
        <taxon>Bacteria</taxon>
        <taxon>Candidatus Shapironibacteriota</taxon>
    </lineage>
</organism>
<dbReference type="Proteomes" id="UP000231214">
    <property type="component" value="Unassembled WGS sequence"/>
</dbReference>
<name>A0A2M6XBJ1_9BACT</name>
<reference evidence="3" key="1">
    <citation type="submission" date="2017-09" db="EMBL/GenBank/DDBJ databases">
        <title>Depth-based differentiation of microbial function through sediment-hosted aquifers and enrichment of novel symbionts in the deep terrestrial subsurface.</title>
        <authorList>
            <person name="Probst A.J."/>
            <person name="Ladd B."/>
            <person name="Jarett J.K."/>
            <person name="Geller-Mcgrath D.E."/>
            <person name="Sieber C.M.K."/>
            <person name="Emerson J.B."/>
            <person name="Anantharaman K."/>
            <person name="Thomas B.C."/>
            <person name="Malmstrom R."/>
            <person name="Stieglmeier M."/>
            <person name="Klingl A."/>
            <person name="Woyke T."/>
            <person name="Ryan C.M."/>
            <person name="Banfield J.F."/>
        </authorList>
    </citation>
    <scope>NUCLEOTIDE SEQUENCE [LARGE SCALE GENOMIC DNA]</scope>
</reference>